<feature type="region of interest" description="Disordered" evidence="12">
    <location>
        <begin position="2454"/>
        <end position="2474"/>
    </location>
</feature>
<dbReference type="FunFam" id="3.30.2160.10:FF:000001">
    <property type="entry name" value="E3 ubiquitin-protein ligase NEDD4-like"/>
    <property type="match status" value="1"/>
</dbReference>
<evidence type="ECO:0000256" key="1">
    <source>
        <dbReference type="ARBA" id="ARBA00000885"/>
    </source>
</evidence>
<feature type="compositionally biased region" description="Acidic residues" evidence="12">
    <location>
        <begin position="1877"/>
        <end position="1925"/>
    </location>
</feature>
<dbReference type="SUPFAM" id="SSF48371">
    <property type="entry name" value="ARM repeat"/>
    <property type="match status" value="2"/>
</dbReference>
<dbReference type="PROSITE" id="PS50237">
    <property type="entry name" value="HECT"/>
    <property type="match status" value="1"/>
</dbReference>
<evidence type="ECO:0000256" key="11">
    <source>
        <dbReference type="PROSITE-ProRule" id="PRU00104"/>
    </source>
</evidence>
<protein>
    <recommendedName>
        <fullName evidence="4">HECT-type E3 ubiquitin transferase</fullName>
        <ecNumber evidence="4">2.3.2.26</ecNumber>
    </recommendedName>
</protein>
<dbReference type="SUPFAM" id="SSF46934">
    <property type="entry name" value="UBA-like"/>
    <property type="match status" value="1"/>
</dbReference>
<comment type="subcellular location">
    <subcellularLocation>
        <location evidence="2">Nucleus</location>
    </subcellularLocation>
</comment>
<dbReference type="Pfam" id="PF22562">
    <property type="entry name" value="UBA_7"/>
    <property type="match status" value="1"/>
</dbReference>
<evidence type="ECO:0000256" key="5">
    <source>
        <dbReference type="ARBA" id="ARBA00022448"/>
    </source>
</evidence>
<gene>
    <name evidence="15" type="ORF">H310_13485</name>
</gene>
<evidence type="ECO:0000256" key="6">
    <source>
        <dbReference type="ARBA" id="ARBA00022679"/>
    </source>
</evidence>
<dbReference type="GO" id="GO:0000209">
    <property type="term" value="P:protein polyubiquitination"/>
    <property type="evidence" value="ECO:0007669"/>
    <property type="project" value="TreeGrafter"/>
</dbReference>
<dbReference type="SMART" id="SM00119">
    <property type="entry name" value="HECTc"/>
    <property type="match status" value="1"/>
</dbReference>
<feature type="domain" description="HECT" evidence="14">
    <location>
        <begin position="2971"/>
        <end position="3306"/>
    </location>
</feature>
<sequence>MICGAEAPRFPPSPGESELIQSILRTWERVSERADDASISGAVVTETAAAPSTVVRSTLESFLHELEQTTDWPFEGLADLLNYGALLHAFHVVLGELTRADGGANSLLLPSETRHDDAVPTAPRFAWDLSDRERLAYQILRWTAILLENSINKHKYPSLNHVTSLVASTSERVSLEAIKVVAMLSLPPLSHRDLIDSHSQADSILTGTVTLKKRLLVVADTCGPGSLAMSMADYVDESAAKDLPTDLRVYQYYRFDNDVEDSVLVSIEVPRFTGSSDTDAWSRATFASLVEQFHVPPKHHFKLLCCVRSIAWRHHRRSRVASMVARLHSFVALFTLFEDSHDVVQYLEEHPGLVASILELVRSLDETMDGRAAIPLTVQVAALQVLTALVNDKRSRGVGVLSRQSGILAALGVGRGASPGPFVSIVRSCMSGLVFEGKAGPTSPSDMDLAVAFVEATTPSLVAAGPFRDLSSPHDRHLSWVESVLRLICPLVGLQAGASSLTECGIVPSLLRAIASPSTSPLHTSVLVQCIQALELTLNNHSAAAVLFRELNGASILVDRLAVEVYSPHTLTDTKRVLVVSLLNMLSVSFHTQGIMSAGTAPRFIREDAVLNSVLDRVLRHVDVYGTVVYSQAATLVADIINNDPTCVHHVHSTGLADAILDTICRWDLHGLAAATNYLPPGPELIMAIPTVLSSLCISSTYVDKVAGYEPMAYLLDMFTLPSYVDEIDFLQGDVASIVATGLDELMRHVPTMARFTIEACTRALKKVAALQLCSTGAPPFTTLLRLTMHLCDVLEPVLSKVELATRFADNGGVDALFDLYGRVLPPPSMYLSSKYNESSPLPHYPTSQSITMAARAYTSQQPAAMLTKVMAHLTLQLQYVDAVRPKGAVGVVSSVVPDIPNVKEDEHGDLVRPSGEYLRLLAHVEWLVSLLVWTIRTGLTSKSPTPRWMAEFTSSQATLARLFSLDGTVQMERMQLEEQLDAVGAPDGGGGGSLWKVGSLLMLKFSLMVRNLLCKYARAMATQSSSALIDTDSVVGLESIVHVVQSNLATILPTNQRYVRHGALMYLVETITTMQFEGKRGTVVNVPLAKAFVESKVLERVVQALSIAVVDVLTSSLDGPSKQDVRLCQTGAVLLRNLADVQSLAASKSMVKMLSSEKHVDSLKVAFHAITIDAVLNIWTHPRLPHAGKVISAVVPVIATLLKQQLGKDGKSAAAGGPPTPTEMQLDPDVVSNLEMMGFTRTHVELALRQVGENDVSMAMEWLLEHPELEFVGQRLQEQAAAASPSHSDAAPTYAALRATLETVPLAIVSLPQSETVVRSLADLLVLQCSLSADDRVQIVQSFEKHILTSTSLGALTSVAHVLALVLHGDVMSRSVLLSQTSATVKQLVQVIVDQSSRCPIDEPVHECVSPTLLVLDALVQESSDADSGLDKQFKEQLVDSCASLMKRPALTASVGHALWQVVVHLTRDLDLVDRFVAMEGVEACINTPCVFDGYKELTSVILSHVLEYPEVLQARMEEKIVQSMKKLSLRLGAGGITSGSLHEPPTTRILPRNLLSELGVVAMRDEKLFLSALKETVEVKKSNSGRVYVQLKERDDLNTVGSKKLTQLPIPNASKIIALIVRRIEALWATKDAATATYLSFLVYLVTIFRVSCGAALGTEHGSFLALVVREMLPYHELVRVLATKTSTDADTPAAAAATTKQLGKNRVQQAHRLLVRLSAHEGCKKIVLDVSTLLEGWTRQDYSNKTYALTCLHAWCALLMSVLWPREDKDKMWDHTKALLGKKDMVAILFEALRHLDLSHPLARSTCTMVLRPLAALTRPWVAHRLKKAQRKQSSAAAAALVASTDHAGPRDDASTRQRESSVELEDIRMSHPDDEDDVEEDDDSSDSSENDEEEEEEDGEDDDDDDDEEEEEDGDEEDDEDAAAELLHPMDDDDDVQSDNHNPLWDALDADVAVLSEDCIDGTTDSGTRTNSQHGRDDPRSLFDLFAYHHEPSGGHRHALHGRHQPPPPWSSIFREFEQDLSSGVGAFADDDAFEVRDVNDDMENDDDDVFAMPFDVLERVNSLRLGAHRHGATASSGQTNTSVAGLTHPLLARDARRDGGHRPPSRHHHHHVYSMHLPSRRTVDRSWADMGGTDRPPSLWPHDSHSHVRQVVERMENELHELLSPDVDSTVQDDASVAVQVLASTLGGSSLQTPPDTTIASSSPVDDTFQAASSEPATPPPPPIATTQQDGAFPAAVSSQSAPADASLFNFTLDLQHLSSTVPPPAPAATARTESPASTPPPLVCPDGMDPDVFHSLPPDMQAEVVAAHPPPPPPPAGASSSADGFQSSYDPETLDALPADIREEILASERREWEQARAPPPDISLAQEMDNASFVASLAPELREEILVTSDDAFLQTLPSSVRAEAMILRERAVYRAAQAQTRISQQRATMDDPAGHFFQRPRLRRMSTRHGNDFGGTTSSRRHVARRSDGRHVAASVDDASKHGLVQVDKEDAGTPDHLASISEPAIQDLFKVLHMSQSVGKHPHRVVQTVLSNCCQYPVLRAWIRTNLFYVLTGTATNRSFPPSSVIGCGTVVADRGGVFPDVMARALAVLVALTSEHVRLRVDILHTNGLGQLLELLESRDVSRNANHVDMLLEAVENVASPLSRLAPPPPPPPSNESKPESDDTVTEWIPVPSVVLTAAEMSHLVSVLALDMCTTSMQSRVLSILRLLSTTNRLCTLDTLVEWCARLIASPAPRKTQAAAVLPSPQDEVKLLRLLHTLSDLSETTDQFTDYVQTRLNLMPVWEALSKALEDARAVEGWSDKLDESNGPPNNAGTIIEGKSAGASCAMGALLTRFLPMIEAFFVVNARDAASMTLAPPSTDEDRTDTHAALLATFVEANRVLLNMLIREKPSLLDNSLAALIKIPRCRAFVDFDNKRTYFQASMKRLRHASMRPGGGGASVRLPVRRDRVFEDSYYALRMRSGNELRRKLHISFTGEEGIDAGGVTREWYTILAREIFNPNYALFTCAADSPTFQPNPLSFVNKEHLSYFEFVGKVIGKAIADGQLLDAHFTRSFYKHILQLPLSYSDMEAIDPEYYRNLHSILDNPIDALGLDLTFSIEHSNFGKVDVVDLVPNGRNMAVTDDNKLEYVKLVTHHRMATGIRSQIDAFLTGLHQLVSPQLISIFNENELELLISGMPEIDMDDLKANTDYANYKPTDRVIRWFWNALYAFTHEERALFIQFVTGTSKVPLEGFKALEGMRGTQKFNIHKAFGSSASLPTAHTCFNQLDLPEYESEEQLKSRLVLAIREGSEGFGFG</sequence>
<dbReference type="Pfam" id="PF00632">
    <property type="entry name" value="HECT"/>
    <property type="match status" value="1"/>
</dbReference>
<dbReference type="PANTHER" id="PTHR11254:SF67">
    <property type="entry name" value="E3 UBIQUITIN-PROTEIN LIGASE HUWE1"/>
    <property type="match status" value="1"/>
</dbReference>
<organism evidence="15">
    <name type="scientific">Aphanomyces invadans</name>
    <dbReference type="NCBI Taxonomy" id="157072"/>
    <lineage>
        <taxon>Eukaryota</taxon>
        <taxon>Sar</taxon>
        <taxon>Stramenopiles</taxon>
        <taxon>Oomycota</taxon>
        <taxon>Saprolegniomycetes</taxon>
        <taxon>Saprolegniales</taxon>
        <taxon>Verrucalvaceae</taxon>
        <taxon>Aphanomyces</taxon>
    </lineage>
</organism>
<dbReference type="InterPro" id="IPR050409">
    <property type="entry name" value="E3_ubiq-protein_ligase"/>
</dbReference>
<feature type="region of interest" description="Disordered" evidence="12">
    <location>
        <begin position="2265"/>
        <end position="2343"/>
    </location>
</feature>
<dbReference type="FunFam" id="3.90.1750.10:FF:000003">
    <property type="entry name" value="E3 ubiquitin-protein ligase UPL1"/>
    <property type="match status" value="1"/>
</dbReference>
<evidence type="ECO:0000259" key="14">
    <source>
        <dbReference type="PROSITE" id="PS50237"/>
    </source>
</evidence>
<dbReference type="EMBL" id="KI914002">
    <property type="protein sequence ID" value="ETV92261.1"/>
    <property type="molecule type" value="Genomic_DNA"/>
</dbReference>
<feature type="compositionally biased region" description="Polar residues" evidence="12">
    <location>
        <begin position="2192"/>
        <end position="2220"/>
    </location>
</feature>
<dbReference type="STRING" id="157072.A0A024TF94"/>
<keyword evidence="8" id="KW-0509">mRNA transport</keyword>
<reference evidence="15" key="1">
    <citation type="submission" date="2013-12" db="EMBL/GenBank/DDBJ databases">
        <title>The Genome Sequence of Aphanomyces invadans NJM9701.</title>
        <authorList>
            <consortium name="The Broad Institute Genomics Platform"/>
            <person name="Russ C."/>
            <person name="Tyler B."/>
            <person name="van West P."/>
            <person name="Dieguez-Uribeondo J."/>
            <person name="Young S.K."/>
            <person name="Zeng Q."/>
            <person name="Gargeya S."/>
            <person name="Fitzgerald M."/>
            <person name="Abouelleil A."/>
            <person name="Alvarado L."/>
            <person name="Chapman S.B."/>
            <person name="Gainer-Dewar J."/>
            <person name="Goldberg J."/>
            <person name="Griggs A."/>
            <person name="Gujja S."/>
            <person name="Hansen M."/>
            <person name="Howarth C."/>
            <person name="Imamovic A."/>
            <person name="Ireland A."/>
            <person name="Larimer J."/>
            <person name="McCowan C."/>
            <person name="Murphy C."/>
            <person name="Pearson M."/>
            <person name="Poon T.W."/>
            <person name="Priest M."/>
            <person name="Roberts A."/>
            <person name="Saif S."/>
            <person name="Shea T."/>
            <person name="Sykes S."/>
            <person name="Wortman J."/>
            <person name="Nusbaum C."/>
            <person name="Birren B."/>
        </authorList>
    </citation>
    <scope>NUCLEOTIDE SEQUENCE [LARGE SCALE GENOMIC DNA]</scope>
    <source>
        <strain evidence="15">NJM9701</strain>
    </source>
</reference>
<dbReference type="InterPro" id="IPR016024">
    <property type="entry name" value="ARM-type_fold"/>
</dbReference>
<dbReference type="VEuPathDB" id="FungiDB:H310_13485"/>
<dbReference type="InterPro" id="IPR010314">
    <property type="entry name" value="E3_Ub_ligase_DUF913"/>
</dbReference>
<comment type="similarity">
    <text evidence="10">Belongs to the UPL family. TOM1/PTR1 subfamily.</text>
</comment>
<dbReference type="InterPro" id="IPR009060">
    <property type="entry name" value="UBA-like_sf"/>
</dbReference>
<dbReference type="InterPro" id="IPR000569">
    <property type="entry name" value="HECT_dom"/>
</dbReference>
<evidence type="ECO:0000256" key="4">
    <source>
        <dbReference type="ARBA" id="ARBA00012485"/>
    </source>
</evidence>
<dbReference type="Gene3D" id="3.30.2410.10">
    <property type="entry name" value="Hect, E3 ligase catalytic domain"/>
    <property type="match status" value="1"/>
</dbReference>
<accession>A0A024TF94</accession>
<evidence type="ECO:0000256" key="8">
    <source>
        <dbReference type="ARBA" id="ARBA00022816"/>
    </source>
</evidence>
<feature type="domain" description="UBA" evidence="13">
    <location>
        <begin position="1226"/>
        <end position="1267"/>
    </location>
</feature>
<dbReference type="OrthoDB" id="8068875at2759"/>
<dbReference type="GO" id="GO:0005737">
    <property type="term" value="C:cytoplasm"/>
    <property type="evidence" value="ECO:0007669"/>
    <property type="project" value="TreeGrafter"/>
</dbReference>
<dbReference type="InterPro" id="IPR025527">
    <property type="entry name" value="HUWE1/Rev1_UBM"/>
</dbReference>
<dbReference type="GO" id="GO:0006511">
    <property type="term" value="P:ubiquitin-dependent protein catabolic process"/>
    <property type="evidence" value="ECO:0007669"/>
    <property type="project" value="TreeGrafter"/>
</dbReference>
<dbReference type="InterPro" id="IPR015940">
    <property type="entry name" value="UBA"/>
</dbReference>
<dbReference type="Gene3D" id="3.30.2160.10">
    <property type="entry name" value="Hect, E3 ligase catalytic domain"/>
    <property type="match status" value="1"/>
</dbReference>
<comment type="catalytic activity">
    <reaction evidence="1">
        <text>S-ubiquitinyl-[E2 ubiquitin-conjugating enzyme]-L-cysteine + [acceptor protein]-L-lysine = [E2 ubiquitin-conjugating enzyme]-L-cysteine + N(6)-ubiquitinyl-[acceptor protein]-L-lysine.</text>
        <dbReference type="EC" id="2.3.2.26"/>
    </reaction>
</comment>
<dbReference type="GeneID" id="20090535"/>
<dbReference type="EC" id="2.3.2.26" evidence="4"/>
<evidence type="ECO:0000256" key="7">
    <source>
        <dbReference type="ARBA" id="ARBA00022786"/>
    </source>
</evidence>
<dbReference type="PANTHER" id="PTHR11254">
    <property type="entry name" value="HECT DOMAIN UBIQUITIN-PROTEIN LIGASE"/>
    <property type="match status" value="1"/>
</dbReference>
<evidence type="ECO:0000313" key="15">
    <source>
        <dbReference type="EMBL" id="ETV92261.1"/>
    </source>
</evidence>
<keyword evidence="5" id="KW-0813">Transport</keyword>
<dbReference type="SUPFAM" id="SSF56204">
    <property type="entry name" value="Hect, E3 ligase catalytic domain"/>
    <property type="match status" value="1"/>
</dbReference>
<dbReference type="FunFam" id="3.30.2410.10:FF:000004">
    <property type="entry name" value="E3 ubiquitin-protein ligase HUWE1, variant"/>
    <property type="match status" value="1"/>
</dbReference>
<dbReference type="GO" id="GO:0051028">
    <property type="term" value="P:mRNA transport"/>
    <property type="evidence" value="ECO:0007669"/>
    <property type="project" value="UniProtKB-KW"/>
</dbReference>
<feature type="compositionally biased region" description="Low complexity" evidence="12">
    <location>
        <begin position="2273"/>
        <end position="2282"/>
    </location>
</feature>
<dbReference type="GO" id="GO:0061630">
    <property type="term" value="F:ubiquitin protein ligase activity"/>
    <property type="evidence" value="ECO:0007669"/>
    <property type="project" value="UniProtKB-EC"/>
</dbReference>
<evidence type="ECO:0000256" key="10">
    <source>
        <dbReference type="ARBA" id="ARBA00034494"/>
    </source>
</evidence>
<feature type="region of interest" description="Disordered" evidence="12">
    <location>
        <begin position="2192"/>
        <end position="2244"/>
    </location>
</feature>
<evidence type="ECO:0000256" key="3">
    <source>
        <dbReference type="ARBA" id="ARBA00004906"/>
    </source>
</evidence>
<feature type="region of interest" description="Disordered" evidence="12">
    <location>
        <begin position="2652"/>
        <end position="2674"/>
    </location>
</feature>
<keyword evidence="7 11" id="KW-0833">Ubl conjugation pathway</keyword>
<dbReference type="Gene3D" id="3.90.1750.10">
    <property type="entry name" value="Hect, E3 ligase catalytic domains"/>
    <property type="match status" value="1"/>
</dbReference>
<dbReference type="eggNOG" id="KOG0939">
    <property type="taxonomic scope" value="Eukaryota"/>
</dbReference>
<evidence type="ECO:0000259" key="13">
    <source>
        <dbReference type="PROSITE" id="PS50030"/>
    </source>
</evidence>
<dbReference type="Pfam" id="PF06025">
    <property type="entry name" value="DUF913"/>
    <property type="match status" value="1"/>
</dbReference>
<evidence type="ECO:0000256" key="12">
    <source>
        <dbReference type="SAM" id="MobiDB-lite"/>
    </source>
</evidence>
<dbReference type="RefSeq" id="XP_008879225.1">
    <property type="nucleotide sequence ID" value="XM_008881003.1"/>
</dbReference>
<dbReference type="Gene3D" id="1.10.8.10">
    <property type="entry name" value="DNA helicase RuvA subunit, C-terminal domain"/>
    <property type="match status" value="1"/>
</dbReference>
<name>A0A024TF94_9STRA</name>
<comment type="pathway">
    <text evidence="3">Protein modification; protein ubiquitination.</text>
</comment>
<dbReference type="SMART" id="SM00165">
    <property type="entry name" value="UBA"/>
    <property type="match status" value="1"/>
</dbReference>
<dbReference type="Pfam" id="PF14377">
    <property type="entry name" value="UBM"/>
    <property type="match status" value="3"/>
</dbReference>
<evidence type="ECO:0000256" key="9">
    <source>
        <dbReference type="ARBA" id="ARBA00023242"/>
    </source>
</evidence>
<dbReference type="InterPro" id="IPR035983">
    <property type="entry name" value="Hect_E3_ubiquitin_ligase"/>
</dbReference>
<dbReference type="GO" id="GO:0005634">
    <property type="term" value="C:nucleus"/>
    <property type="evidence" value="ECO:0007669"/>
    <property type="project" value="UniProtKB-SubCell"/>
</dbReference>
<dbReference type="CDD" id="cd00078">
    <property type="entry name" value="HECTc"/>
    <property type="match status" value="1"/>
</dbReference>
<dbReference type="Gene3D" id="6.10.250.1630">
    <property type="match status" value="1"/>
</dbReference>
<dbReference type="PROSITE" id="PS50030">
    <property type="entry name" value="UBA"/>
    <property type="match status" value="1"/>
</dbReference>
<proteinExistence type="inferred from homology"/>
<feature type="active site" description="Glycyl thioester intermediate" evidence="11">
    <location>
        <position position="3273"/>
    </location>
</feature>
<keyword evidence="9" id="KW-0539">Nucleus</keyword>
<feature type="compositionally biased region" description="Basic and acidic residues" evidence="12">
    <location>
        <begin position="1851"/>
        <end position="1876"/>
    </location>
</feature>
<feature type="region of interest" description="Disordered" evidence="12">
    <location>
        <begin position="1840"/>
        <end position="1925"/>
    </location>
</feature>
<evidence type="ECO:0000256" key="2">
    <source>
        <dbReference type="ARBA" id="ARBA00004123"/>
    </source>
</evidence>
<keyword evidence="6" id="KW-0808">Transferase</keyword>